<name>A0A1W1DZS6_9ZZZZ</name>
<gene>
    <name evidence="1" type="ORF">MNB_SUP05-SYMBIONT-4-1348</name>
</gene>
<sequence length="142" mass="16386">MKEVLVTQTEKIMKHLRASGGIFGDSNIPNNANIYTSMSKALIPIGEYCDKYEINITELDSVKLLVFALPYIKENDSSMNSERYIFSIFKMLESAYSKTIDFNRQIDSSIKVCDKLFYNEKIEVVYAYIKGFQEALEYTNNQ</sequence>
<evidence type="ECO:0000313" key="1">
    <source>
        <dbReference type="EMBL" id="SFV86976.1"/>
    </source>
</evidence>
<dbReference type="AlphaFoldDB" id="A0A1W1DZS6"/>
<accession>A0A1W1DZS6</accession>
<organism evidence="1">
    <name type="scientific">hydrothermal vent metagenome</name>
    <dbReference type="NCBI Taxonomy" id="652676"/>
    <lineage>
        <taxon>unclassified sequences</taxon>
        <taxon>metagenomes</taxon>
        <taxon>ecological metagenomes</taxon>
    </lineage>
</organism>
<protein>
    <submittedName>
        <fullName evidence="1">Uncharacterized protein</fullName>
    </submittedName>
</protein>
<reference evidence="1" key="1">
    <citation type="submission" date="2016-10" db="EMBL/GenBank/DDBJ databases">
        <authorList>
            <person name="de Groot N.N."/>
        </authorList>
    </citation>
    <scope>NUCLEOTIDE SEQUENCE</scope>
</reference>
<dbReference type="EMBL" id="FPHY01000129">
    <property type="protein sequence ID" value="SFV86976.1"/>
    <property type="molecule type" value="Genomic_DNA"/>
</dbReference>
<proteinExistence type="predicted"/>